<keyword evidence="2 5" id="KW-0812">Transmembrane</keyword>
<dbReference type="EMBL" id="UOEQ01000250">
    <property type="protein sequence ID" value="VAW20030.1"/>
    <property type="molecule type" value="Genomic_DNA"/>
</dbReference>
<evidence type="ECO:0000256" key="5">
    <source>
        <dbReference type="SAM" id="Phobius"/>
    </source>
</evidence>
<dbReference type="InterPro" id="IPR012340">
    <property type="entry name" value="NA-bd_OB-fold"/>
</dbReference>
<dbReference type="PANTHER" id="PTHR33507:SF3">
    <property type="entry name" value="INNER MEMBRANE PROTEIN YBBJ"/>
    <property type="match status" value="1"/>
</dbReference>
<evidence type="ECO:0000313" key="7">
    <source>
        <dbReference type="EMBL" id="VAW20030.1"/>
    </source>
</evidence>
<dbReference type="GO" id="GO:0005886">
    <property type="term" value="C:plasma membrane"/>
    <property type="evidence" value="ECO:0007669"/>
    <property type="project" value="TreeGrafter"/>
</dbReference>
<dbReference type="PANTHER" id="PTHR33507">
    <property type="entry name" value="INNER MEMBRANE PROTEIN YBBJ"/>
    <property type="match status" value="1"/>
</dbReference>
<dbReference type="InterPro" id="IPR052165">
    <property type="entry name" value="Membrane_assoc_protease"/>
</dbReference>
<comment type="subcellular location">
    <subcellularLocation>
        <location evidence="1">Membrane</location>
        <topology evidence="1">Multi-pass membrane protein</topology>
    </subcellularLocation>
</comment>
<accession>A0A3B0TTI6</accession>
<evidence type="ECO:0000256" key="1">
    <source>
        <dbReference type="ARBA" id="ARBA00004141"/>
    </source>
</evidence>
<organism evidence="7">
    <name type="scientific">hydrothermal vent metagenome</name>
    <dbReference type="NCBI Taxonomy" id="652676"/>
    <lineage>
        <taxon>unclassified sequences</taxon>
        <taxon>metagenomes</taxon>
        <taxon>ecological metagenomes</taxon>
    </lineage>
</organism>
<evidence type="ECO:0000256" key="2">
    <source>
        <dbReference type="ARBA" id="ARBA00022692"/>
    </source>
</evidence>
<dbReference type="InterPro" id="IPR002810">
    <property type="entry name" value="NfeD-like_C"/>
</dbReference>
<reference evidence="7" key="1">
    <citation type="submission" date="2018-06" db="EMBL/GenBank/DDBJ databases">
        <authorList>
            <person name="Zhirakovskaya E."/>
        </authorList>
    </citation>
    <scope>NUCLEOTIDE SEQUENCE</scope>
</reference>
<gene>
    <name evidence="7" type="ORF">MNBD_ALPHA11-680</name>
</gene>
<feature type="transmembrane region" description="Helical" evidence="5">
    <location>
        <begin position="12"/>
        <end position="29"/>
    </location>
</feature>
<name>A0A3B0TTI6_9ZZZZ</name>
<evidence type="ECO:0000256" key="4">
    <source>
        <dbReference type="ARBA" id="ARBA00023136"/>
    </source>
</evidence>
<evidence type="ECO:0000256" key="3">
    <source>
        <dbReference type="ARBA" id="ARBA00022989"/>
    </source>
</evidence>
<dbReference type="AlphaFoldDB" id="A0A3B0TTI6"/>
<protein>
    <recommendedName>
        <fullName evidence="6">NfeD-like C-terminal domain-containing protein</fullName>
    </recommendedName>
</protein>
<keyword evidence="3 5" id="KW-1133">Transmembrane helix</keyword>
<feature type="domain" description="NfeD-like C-terminal" evidence="6">
    <location>
        <begin position="95"/>
        <end position="147"/>
    </location>
</feature>
<dbReference type="Gene3D" id="2.40.50.140">
    <property type="entry name" value="Nucleic acid-binding proteins"/>
    <property type="match status" value="1"/>
</dbReference>
<dbReference type="Pfam" id="PF01957">
    <property type="entry name" value="NfeD"/>
    <property type="match status" value="1"/>
</dbReference>
<sequence length="158" mass="17018">MDLLNLFAEYGAWSWIVGGLVLLAIELIAPGGVFVWLGGAAVLTGLFTLVNSALPLPFQFAIFGALSLLALMGWIAVRRRALSDTDAPFLNKRAERHMGKEGFLSEPIVGETGRMELGDSVWRVTGPELPVGHRVKIVGSDGAMLEVISAEKDRVETV</sequence>
<proteinExistence type="predicted"/>
<evidence type="ECO:0000259" key="6">
    <source>
        <dbReference type="Pfam" id="PF01957"/>
    </source>
</evidence>
<keyword evidence="4 5" id="KW-0472">Membrane</keyword>
<feature type="transmembrane region" description="Helical" evidence="5">
    <location>
        <begin position="60"/>
        <end position="77"/>
    </location>
</feature>